<dbReference type="CDD" id="cd18186">
    <property type="entry name" value="BTB_POZ_ZBTB_KLHL-like"/>
    <property type="match status" value="1"/>
</dbReference>
<dbReference type="OrthoDB" id="194443at2759"/>
<dbReference type="SMART" id="SM00225">
    <property type="entry name" value="BTB"/>
    <property type="match status" value="1"/>
</dbReference>
<proteinExistence type="predicted"/>
<dbReference type="InterPro" id="IPR000210">
    <property type="entry name" value="BTB/POZ_dom"/>
</dbReference>
<organism evidence="2 3">
    <name type="scientific">Aureobasidium namibiae CBS 147.97</name>
    <dbReference type="NCBI Taxonomy" id="1043004"/>
    <lineage>
        <taxon>Eukaryota</taxon>
        <taxon>Fungi</taxon>
        <taxon>Dikarya</taxon>
        <taxon>Ascomycota</taxon>
        <taxon>Pezizomycotina</taxon>
        <taxon>Dothideomycetes</taxon>
        <taxon>Dothideomycetidae</taxon>
        <taxon>Dothideales</taxon>
        <taxon>Saccotheciaceae</taxon>
        <taxon>Aureobasidium</taxon>
    </lineage>
</organism>
<dbReference type="Proteomes" id="UP000027730">
    <property type="component" value="Unassembled WGS sequence"/>
</dbReference>
<evidence type="ECO:0000313" key="3">
    <source>
        <dbReference type="Proteomes" id="UP000027730"/>
    </source>
</evidence>
<dbReference type="PANTHER" id="PTHR47843:SF2">
    <property type="entry name" value="BTB DOMAIN-CONTAINING PROTEIN"/>
    <property type="match status" value="1"/>
</dbReference>
<protein>
    <recommendedName>
        <fullName evidence="1">BTB domain-containing protein</fullName>
    </recommendedName>
</protein>
<dbReference type="Pfam" id="PF00651">
    <property type="entry name" value="BTB"/>
    <property type="match status" value="1"/>
</dbReference>
<gene>
    <name evidence="2" type="ORF">M436DRAFT_69568</name>
</gene>
<dbReference type="SUPFAM" id="SSF54695">
    <property type="entry name" value="POZ domain"/>
    <property type="match status" value="1"/>
</dbReference>
<dbReference type="InterPro" id="IPR011333">
    <property type="entry name" value="SKP1/BTB/POZ_sf"/>
</dbReference>
<dbReference type="STRING" id="1043004.A0A074WYN6"/>
<dbReference type="PANTHER" id="PTHR47843">
    <property type="entry name" value="BTB DOMAIN-CONTAINING PROTEIN-RELATED"/>
    <property type="match status" value="1"/>
</dbReference>
<evidence type="ECO:0000313" key="2">
    <source>
        <dbReference type="EMBL" id="KEQ76599.1"/>
    </source>
</evidence>
<dbReference type="Gene3D" id="3.30.710.10">
    <property type="entry name" value="Potassium Channel Kv1.1, Chain A"/>
    <property type="match status" value="1"/>
</dbReference>
<name>A0A074WYN6_9PEZI</name>
<dbReference type="GeneID" id="25414619"/>
<dbReference type="EMBL" id="KL584703">
    <property type="protein sequence ID" value="KEQ76599.1"/>
    <property type="molecule type" value="Genomic_DNA"/>
</dbReference>
<sequence length="263" mass="29791">MATVLVGPEETKFVIHQALLCDKSKYFAKALTGSFEEGTTGIVRLEDVSPVLFKIVVSWLYWGKIAYSVSDDDLSIDQGFKKLKREDDKFSENLNADDTSTWPIHILVRLYILADRLDIKDLRNDIIDALVTSAEKSGIGLRVYSYKLIDSDTTAESPLRKFAVDRLAYGARHNMEHRGFWRDIPQDMAVTALLLSCRRVPHTLCNSCYQKGLAHNGIKLAADHPCKNEDKKPLMVNACVYHEHADDEETKLCQVSRDKTVKK</sequence>
<dbReference type="RefSeq" id="XP_013431161.1">
    <property type="nucleotide sequence ID" value="XM_013575707.1"/>
</dbReference>
<dbReference type="AlphaFoldDB" id="A0A074WYN6"/>
<reference evidence="2 3" key="1">
    <citation type="journal article" date="2014" name="BMC Genomics">
        <title>Genome sequencing of four Aureobasidium pullulans varieties: biotechnological potential, stress tolerance, and description of new species.</title>
        <authorList>
            <person name="Gostin Ar C."/>
            <person name="Ohm R.A."/>
            <person name="Kogej T."/>
            <person name="Sonjak S."/>
            <person name="Turk M."/>
            <person name="Zajc J."/>
            <person name="Zalar P."/>
            <person name="Grube M."/>
            <person name="Sun H."/>
            <person name="Han J."/>
            <person name="Sharma A."/>
            <person name="Chiniquy J."/>
            <person name="Ngan C.Y."/>
            <person name="Lipzen A."/>
            <person name="Barry K."/>
            <person name="Grigoriev I.V."/>
            <person name="Gunde-Cimerman N."/>
        </authorList>
    </citation>
    <scope>NUCLEOTIDE SEQUENCE [LARGE SCALE GENOMIC DNA]</scope>
    <source>
        <strain evidence="2 3">CBS 147.97</strain>
    </source>
</reference>
<evidence type="ECO:0000259" key="1">
    <source>
        <dbReference type="PROSITE" id="PS50097"/>
    </source>
</evidence>
<dbReference type="PROSITE" id="PS50097">
    <property type="entry name" value="BTB"/>
    <property type="match status" value="1"/>
</dbReference>
<dbReference type="HOGENOM" id="CLU_068279_0_0_1"/>
<accession>A0A074WYN6</accession>
<keyword evidence="3" id="KW-1185">Reference proteome</keyword>
<feature type="domain" description="BTB" evidence="1">
    <location>
        <begin position="1"/>
        <end position="69"/>
    </location>
</feature>